<feature type="transmembrane region" description="Helical" evidence="7">
    <location>
        <begin position="197"/>
        <end position="223"/>
    </location>
</feature>
<evidence type="ECO:0000256" key="2">
    <source>
        <dbReference type="ARBA" id="ARBA00022692"/>
    </source>
</evidence>
<dbReference type="Proteomes" id="UP000681722">
    <property type="component" value="Unassembled WGS sequence"/>
</dbReference>
<dbReference type="PANTHER" id="PTHR12349">
    <property type="entry name" value="ANKYRIN REPEAT AND LEM DOMAIN-CONTAINING PROTEIN 2"/>
    <property type="match status" value="1"/>
</dbReference>
<sequence length="467" mass="53797">MAESSRGDSIRVAKTSRLRKCTKYVKRRLPSSIAWLILLGLSAVYFIFVCPYVTRHVSLVIPILQSIVLLFAIMNFLLATFMDPGRYEKATHDENDQDETTFYKTVEICGTNGRMKWCQTCQFYRPPRCSHCSVCDYCIDQFDHHCPWLNNCVGRRNYRYFFQFLCYCMLHMFNVFSFTLYFFIIHGRFHLTSISTIFSLILLIFIMLFTIPISGLTGFHIVLICRGRTTNEQVTGKFKNHTNPFDESCCTNWLKTLISSNIPKRAVRRKSLTPSVAPQVKKSRTIVYEHSNLNKKPQPQTLYVPPTSNNNGNMTKTKSTIVNGDPHLLGLKISHLQRQPSSSTTRRINTHYHHHQPRKLQRHNYRLTRLTDSNPVINGLSTSGNYKSTQIPSSAIDIPTVMYFPPPSVKLVQKREEQQVIQRNSQEQILSPTNYYSTQNVQRYIDSSGTVSGGEQGQTQLELSFQA</sequence>
<keyword evidence="4 7" id="KW-0472">Membrane</keyword>
<comment type="catalytic activity">
    <reaction evidence="6">
        <text>L-cysteinyl-[protein] + hexadecanoyl-CoA = S-hexadecanoyl-L-cysteinyl-[protein] + CoA</text>
        <dbReference type="Rhea" id="RHEA:36683"/>
        <dbReference type="Rhea" id="RHEA-COMP:10131"/>
        <dbReference type="Rhea" id="RHEA-COMP:11032"/>
        <dbReference type="ChEBI" id="CHEBI:29950"/>
        <dbReference type="ChEBI" id="CHEBI:57287"/>
        <dbReference type="ChEBI" id="CHEBI:57379"/>
        <dbReference type="ChEBI" id="CHEBI:74151"/>
        <dbReference type="EC" id="2.3.1.225"/>
    </reaction>
    <physiologicalReaction direction="left-to-right" evidence="6">
        <dbReference type="Rhea" id="RHEA:36684"/>
    </physiologicalReaction>
</comment>
<keyword evidence="7" id="KW-0012">Acyltransferase</keyword>
<evidence type="ECO:0000313" key="11">
    <source>
        <dbReference type="EMBL" id="CAF3741785.1"/>
    </source>
</evidence>
<feature type="compositionally biased region" description="Polar residues" evidence="8">
    <location>
        <begin position="337"/>
        <end position="347"/>
    </location>
</feature>
<dbReference type="EMBL" id="CAJOBC010002610">
    <property type="protein sequence ID" value="CAF3741785.1"/>
    <property type="molecule type" value="Genomic_DNA"/>
</dbReference>
<feature type="transmembrane region" description="Helical" evidence="7">
    <location>
        <begin position="164"/>
        <end position="185"/>
    </location>
</feature>
<dbReference type="Pfam" id="PF01529">
    <property type="entry name" value="DHHC"/>
    <property type="match status" value="1"/>
</dbReference>
<organism evidence="10 12">
    <name type="scientific">Didymodactylos carnosus</name>
    <dbReference type="NCBI Taxonomy" id="1234261"/>
    <lineage>
        <taxon>Eukaryota</taxon>
        <taxon>Metazoa</taxon>
        <taxon>Spiralia</taxon>
        <taxon>Gnathifera</taxon>
        <taxon>Rotifera</taxon>
        <taxon>Eurotatoria</taxon>
        <taxon>Bdelloidea</taxon>
        <taxon>Philodinida</taxon>
        <taxon>Philodinidae</taxon>
        <taxon>Didymodactylos</taxon>
    </lineage>
</organism>
<feature type="domain" description="Palmitoyltransferase DHHC" evidence="9">
    <location>
        <begin position="113"/>
        <end position="235"/>
    </location>
</feature>
<dbReference type="Proteomes" id="UP000663829">
    <property type="component" value="Unassembled WGS sequence"/>
</dbReference>
<evidence type="ECO:0000256" key="5">
    <source>
        <dbReference type="ARBA" id="ARBA00023463"/>
    </source>
</evidence>
<evidence type="ECO:0000259" key="9">
    <source>
        <dbReference type="Pfam" id="PF01529"/>
    </source>
</evidence>
<feature type="transmembrane region" description="Helical" evidence="7">
    <location>
        <begin position="33"/>
        <end position="54"/>
    </location>
</feature>
<accession>A0A814EF81</accession>
<protein>
    <recommendedName>
        <fullName evidence="7">Palmitoyltransferase</fullName>
        <ecNumber evidence="7">2.3.1.225</ecNumber>
    </recommendedName>
</protein>
<keyword evidence="2 7" id="KW-0812">Transmembrane</keyword>
<evidence type="ECO:0000256" key="6">
    <source>
        <dbReference type="ARBA" id="ARBA00047790"/>
    </source>
</evidence>
<comment type="subcellular location">
    <subcellularLocation>
        <location evidence="1">Membrane</location>
        <topology evidence="1">Multi-pass membrane protein</topology>
    </subcellularLocation>
</comment>
<dbReference type="EMBL" id="CAJNOQ010002609">
    <property type="protein sequence ID" value="CAF0968476.1"/>
    <property type="molecule type" value="Genomic_DNA"/>
</dbReference>
<reference evidence="10" key="1">
    <citation type="submission" date="2021-02" db="EMBL/GenBank/DDBJ databases">
        <authorList>
            <person name="Nowell W R."/>
        </authorList>
    </citation>
    <scope>NUCLEOTIDE SEQUENCE</scope>
</reference>
<evidence type="ECO:0000313" key="10">
    <source>
        <dbReference type="EMBL" id="CAF0968476.1"/>
    </source>
</evidence>
<comment type="domain">
    <text evidence="7">The DHHC domain is required for palmitoyltransferase activity.</text>
</comment>
<dbReference type="AlphaFoldDB" id="A0A814EF81"/>
<evidence type="ECO:0000313" key="12">
    <source>
        <dbReference type="Proteomes" id="UP000663829"/>
    </source>
</evidence>
<feature type="region of interest" description="Disordered" evidence="8">
    <location>
        <begin position="337"/>
        <end position="357"/>
    </location>
</feature>
<comment type="similarity">
    <text evidence="5">Belongs to the DHHC palmitoyltransferase family. ERF2/ZDHHC9 subfamily.</text>
</comment>
<keyword evidence="7" id="KW-0808">Transferase</keyword>
<evidence type="ECO:0000256" key="8">
    <source>
        <dbReference type="SAM" id="MobiDB-lite"/>
    </source>
</evidence>
<evidence type="ECO:0000256" key="3">
    <source>
        <dbReference type="ARBA" id="ARBA00022989"/>
    </source>
</evidence>
<dbReference type="GO" id="GO:0016020">
    <property type="term" value="C:membrane"/>
    <property type="evidence" value="ECO:0007669"/>
    <property type="project" value="UniProtKB-SubCell"/>
</dbReference>
<feature type="compositionally biased region" description="Basic residues" evidence="8">
    <location>
        <begin position="348"/>
        <end position="357"/>
    </location>
</feature>
<dbReference type="OrthoDB" id="4096362at2759"/>
<feature type="transmembrane region" description="Helical" evidence="7">
    <location>
        <begin position="60"/>
        <end position="81"/>
    </location>
</feature>
<dbReference type="PROSITE" id="PS50216">
    <property type="entry name" value="DHHC"/>
    <property type="match status" value="1"/>
</dbReference>
<evidence type="ECO:0000256" key="4">
    <source>
        <dbReference type="ARBA" id="ARBA00023136"/>
    </source>
</evidence>
<dbReference type="InterPro" id="IPR001594">
    <property type="entry name" value="Palmitoyltrfase_DHHC"/>
</dbReference>
<keyword evidence="3 7" id="KW-1133">Transmembrane helix</keyword>
<name>A0A814EF81_9BILA</name>
<proteinExistence type="inferred from homology"/>
<dbReference type="EC" id="2.3.1.225" evidence="7"/>
<evidence type="ECO:0000256" key="7">
    <source>
        <dbReference type="RuleBase" id="RU079119"/>
    </source>
</evidence>
<gene>
    <name evidence="10" type="ORF">GPM918_LOCUS12104</name>
    <name evidence="11" type="ORF">SRO942_LOCUS12107</name>
</gene>
<evidence type="ECO:0000256" key="1">
    <source>
        <dbReference type="ARBA" id="ARBA00004141"/>
    </source>
</evidence>
<comment type="caution">
    <text evidence="10">The sequence shown here is derived from an EMBL/GenBank/DDBJ whole genome shotgun (WGS) entry which is preliminary data.</text>
</comment>
<dbReference type="GO" id="GO:0019706">
    <property type="term" value="F:protein-cysteine S-palmitoyltransferase activity"/>
    <property type="evidence" value="ECO:0007669"/>
    <property type="project" value="UniProtKB-EC"/>
</dbReference>
<dbReference type="PANTHER" id="PTHR12349:SF2">
    <property type="entry name" value="PALMITOYLTRANSFERASE ZDHHC8"/>
    <property type="match status" value="1"/>
</dbReference>
<keyword evidence="12" id="KW-1185">Reference proteome</keyword>